<name>A0A1W1I9M6_9BACT</name>
<keyword evidence="1" id="KW-0812">Transmembrane</keyword>
<keyword evidence="1" id="KW-1133">Transmembrane helix</keyword>
<proteinExistence type="predicted"/>
<protein>
    <submittedName>
        <fullName evidence="2">Uncharacterized protein</fullName>
    </submittedName>
</protein>
<feature type="transmembrane region" description="Helical" evidence="1">
    <location>
        <begin position="24"/>
        <end position="48"/>
    </location>
</feature>
<feature type="transmembrane region" description="Helical" evidence="1">
    <location>
        <begin position="121"/>
        <end position="143"/>
    </location>
</feature>
<accession>A0A1W1I9M6</accession>
<dbReference type="Proteomes" id="UP000192042">
    <property type="component" value="Chromosome I"/>
</dbReference>
<feature type="transmembrane region" description="Helical" evidence="1">
    <location>
        <begin position="149"/>
        <end position="167"/>
    </location>
</feature>
<dbReference type="OrthoDB" id="9788283at2"/>
<dbReference type="EMBL" id="LT828648">
    <property type="protein sequence ID" value="SLM49685.1"/>
    <property type="molecule type" value="Genomic_DNA"/>
</dbReference>
<reference evidence="2 3" key="1">
    <citation type="submission" date="2017-03" db="EMBL/GenBank/DDBJ databases">
        <authorList>
            <person name="Afonso C.L."/>
            <person name="Miller P.J."/>
            <person name="Scott M.A."/>
            <person name="Spackman E."/>
            <person name="Goraichik I."/>
            <person name="Dimitrov K.M."/>
            <person name="Suarez D.L."/>
            <person name="Swayne D.E."/>
        </authorList>
    </citation>
    <scope>NUCLEOTIDE SEQUENCE [LARGE SCALE GENOMIC DNA]</scope>
    <source>
        <strain evidence="2">Genome sequencing of Nitrospira japonica strain NJ11</strain>
    </source>
</reference>
<dbReference type="RefSeq" id="WP_155970314.1">
    <property type="nucleotide sequence ID" value="NZ_LT828648.1"/>
</dbReference>
<evidence type="ECO:0000313" key="3">
    <source>
        <dbReference type="Proteomes" id="UP000192042"/>
    </source>
</evidence>
<evidence type="ECO:0000256" key="1">
    <source>
        <dbReference type="SAM" id="Phobius"/>
    </source>
</evidence>
<organism evidence="2 3">
    <name type="scientific">Nitrospira japonica</name>
    <dbReference type="NCBI Taxonomy" id="1325564"/>
    <lineage>
        <taxon>Bacteria</taxon>
        <taxon>Pseudomonadati</taxon>
        <taxon>Nitrospirota</taxon>
        <taxon>Nitrospiria</taxon>
        <taxon>Nitrospirales</taxon>
        <taxon>Nitrospiraceae</taxon>
        <taxon>Nitrospira</taxon>
    </lineage>
</organism>
<dbReference type="KEGG" id="nja:NSJP_3518"/>
<gene>
    <name evidence="2" type="ORF">NSJP_3518</name>
</gene>
<keyword evidence="1" id="KW-0472">Membrane</keyword>
<feature type="transmembrane region" description="Helical" evidence="1">
    <location>
        <begin position="54"/>
        <end position="75"/>
    </location>
</feature>
<dbReference type="AlphaFoldDB" id="A0A1W1I9M6"/>
<sequence length="173" mass="18840">MPKLVTVWRKDDILSQAKHYVRSYILLPSGILGLVCMLGGIGGLGYQFVTGGSYTWNTFVASSGLLILGGLCGAAQTVYHRHLLSTVPEVFAARMRAIVSRPGKKGKADPQHEEVRHTGRALVPFAYVIGAGSLFAGSIWAFQSGWVEAIPAVLMPWAGFYWGKLLLWRGIVH</sequence>
<keyword evidence="3" id="KW-1185">Reference proteome</keyword>
<evidence type="ECO:0000313" key="2">
    <source>
        <dbReference type="EMBL" id="SLM49685.1"/>
    </source>
</evidence>